<dbReference type="RefSeq" id="WP_201879935.1">
    <property type="nucleotide sequence ID" value="NZ_JAERRF010000023.1"/>
</dbReference>
<evidence type="ECO:0000256" key="2">
    <source>
        <dbReference type="SAM" id="Phobius"/>
    </source>
</evidence>
<feature type="transmembrane region" description="Helical" evidence="2">
    <location>
        <begin position="141"/>
        <end position="160"/>
    </location>
</feature>
<keyword evidence="2" id="KW-1133">Transmembrane helix</keyword>
<proteinExistence type="predicted"/>
<evidence type="ECO:0008006" key="5">
    <source>
        <dbReference type="Google" id="ProtNLM"/>
    </source>
</evidence>
<keyword evidence="4" id="KW-1185">Reference proteome</keyword>
<feature type="transmembrane region" description="Helical" evidence="2">
    <location>
        <begin position="42"/>
        <end position="65"/>
    </location>
</feature>
<dbReference type="Proteomes" id="UP000634229">
    <property type="component" value="Unassembled WGS sequence"/>
</dbReference>
<evidence type="ECO:0000313" key="3">
    <source>
        <dbReference type="EMBL" id="MBL1100916.1"/>
    </source>
</evidence>
<organism evidence="3 4">
    <name type="scientific">Streptomyces coffeae</name>
    <dbReference type="NCBI Taxonomy" id="621382"/>
    <lineage>
        <taxon>Bacteria</taxon>
        <taxon>Bacillati</taxon>
        <taxon>Actinomycetota</taxon>
        <taxon>Actinomycetes</taxon>
        <taxon>Kitasatosporales</taxon>
        <taxon>Streptomycetaceae</taxon>
        <taxon>Streptomyces</taxon>
    </lineage>
</organism>
<gene>
    <name evidence="3" type="ORF">JK363_30465</name>
</gene>
<sequence>MNLTSEKQPGPPAAPHTGAPERPPAVGPEAHERTEHAPLPSWSLMVLGVLSSLALAAVCWTSGHVHPDPALRAVARFVHVAALVVSLGAVLAVDWFAVLWLLGRRRLTDILSTAATLQGPIWAGLAGLVATGMFLSPDLTSRLTLIKLGIVLVITFNGLYAHRLGRHLDRYRDASVPRGLVFRSGVTAAISQLGWWGATLIGHLNSQ</sequence>
<dbReference type="EMBL" id="JAERRF010000023">
    <property type="protein sequence ID" value="MBL1100916.1"/>
    <property type="molecule type" value="Genomic_DNA"/>
</dbReference>
<feature type="transmembrane region" description="Helical" evidence="2">
    <location>
        <begin position="77"/>
        <end position="102"/>
    </location>
</feature>
<keyword evidence="2" id="KW-0812">Transmembrane</keyword>
<evidence type="ECO:0000256" key="1">
    <source>
        <dbReference type="SAM" id="MobiDB-lite"/>
    </source>
</evidence>
<feature type="transmembrane region" description="Helical" evidence="2">
    <location>
        <begin position="114"/>
        <end position="135"/>
    </location>
</feature>
<keyword evidence="2" id="KW-0472">Membrane</keyword>
<reference evidence="3 4" key="1">
    <citation type="submission" date="2021-01" db="EMBL/GenBank/DDBJ databases">
        <title>WGS of actinomycetes isolated from Thailand.</title>
        <authorList>
            <person name="Thawai C."/>
        </authorList>
    </citation>
    <scope>NUCLEOTIDE SEQUENCE [LARGE SCALE GENOMIC DNA]</scope>
    <source>
        <strain evidence="3 4">CA1R205</strain>
    </source>
</reference>
<feature type="transmembrane region" description="Helical" evidence="2">
    <location>
        <begin position="180"/>
        <end position="198"/>
    </location>
</feature>
<name>A0ABS1NMD9_9ACTN</name>
<comment type="caution">
    <text evidence="3">The sequence shown here is derived from an EMBL/GenBank/DDBJ whole genome shotgun (WGS) entry which is preliminary data.</text>
</comment>
<feature type="region of interest" description="Disordered" evidence="1">
    <location>
        <begin position="1"/>
        <end position="33"/>
    </location>
</feature>
<protein>
    <recommendedName>
        <fullName evidence="5">Copper resistance protein D domain-containing protein</fullName>
    </recommendedName>
</protein>
<accession>A0ABS1NMD9</accession>
<evidence type="ECO:0000313" key="4">
    <source>
        <dbReference type="Proteomes" id="UP000634229"/>
    </source>
</evidence>